<keyword evidence="8" id="KW-0456">Lyase</keyword>
<feature type="binding site" evidence="5">
    <location>
        <position position="70"/>
    </location>
    <ligand>
        <name>substrate</name>
    </ligand>
</feature>
<feature type="binding site" evidence="6">
    <location>
        <position position="147"/>
    </location>
    <ligand>
        <name>Mg(2+)</name>
        <dbReference type="ChEBI" id="CHEBI:18420"/>
    </ligand>
</feature>
<evidence type="ECO:0000256" key="1">
    <source>
        <dbReference type="ARBA" id="ARBA00001946"/>
    </source>
</evidence>
<dbReference type="EMBL" id="CP049811">
    <property type="protein sequence ID" value="QIK40576.1"/>
    <property type="molecule type" value="Genomic_DNA"/>
</dbReference>
<proteinExistence type="inferred from homology"/>
<dbReference type="InterPro" id="IPR005000">
    <property type="entry name" value="Aldolase/citrate-lyase_domain"/>
</dbReference>
<dbReference type="RefSeq" id="WP_166190197.1">
    <property type="nucleotide sequence ID" value="NZ_CP049811.1"/>
</dbReference>
<protein>
    <submittedName>
        <fullName evidence="8">CoA ester lyase</fullName>
    </submittedName>
</protein>
<evidence type="ECO:0000256" key="2">
    <source>
        <dbReference type="ARBA" id="ARBA00005568"/>
    </source>
</evidence>
<feature type="binding site" evidence="6">
    <location>
        <position position="123"/>
    </location>
    <ligand>
        <name>Mg(2+)</name>
        <dbReference type="ChEBI" id="CHEBI:18420"/>
    </ligand>
</feature>
<evidence type="ECO:0000256" key="5">
    <source>
        <dbReference type="PIRSR" id="PIRSR015582-1"/>
    </source>
</evidence>
<dbReference type="InterPro" id="IPR015813">
    <property type="entry name" value="Pyrv/PenolPyrv_kinase-like_dom"/>
</dbReference>
<name>A0A6G7VL35_9RHOB</name>
<evidence type="ECO:0000313" key="9">
    <source>
        <dbReference type="Proteomes" id="UP000500791"/>
    </source>
</evidence>
<dbReference type="Proteomes" id="UP000500791">
    <property type="component" value="Chromosome"/>
</dbReference>
<accession>A0A6G7VL35</accession>
<dbReference type="PANTHER" id="PTHR32308:SF10">
    <property type="entry name" value="CITRATE LYASE SUBUNIT BETA"/>
    <property type="match status" value="1"/>
</dbReference>
<dbReference type="GO" id="GO:0000287">
    <property type="term" value="F:magnesium ion binding"/>
    <property type="evidence" value="ECO:0007669"/>
    <property type="project" value="TreeGrafter"/>
</dbReference>
<dbReference type="Pfam" id="PF03328">
    <property type="entry name" value="HpcH_HpaI"/>
    <property type="match status" value="1"/>
</dbReference>
<comment type="cofactor">
    <cofactor evidence="1">
        <name>Mg(2+)</name>
        <dbReference type="ChEBI" id="CHEBI:18420"/>
    </cofactor>
</comment>
<reference evidence="8 9" key="1">
    <citation type="submission" date="2020-03" db="EMBL/GenBank/DDBJ databases">
        <title>Complete genome sequence of Monaibacterium sp. ALG8 with diverse plasmids.</title>
        <authorList>
            <person name="Sun C."/>
        </authorList>
    </citation>
    <scope>NUCLEOTIDE SEQUENCE [LARGE SCALE GENOMIC DNA]</scope>
    <source>
        <strain evidence="8 9">ALG8</strain>
    </source>
</reference>
<gene>
    <name evidence="8" type="ORF">G8E03_07235</name>
</gene>
<dbReference type="KEGG" id="mon:G8E03_07235"/>
<evidence type="ECO:0000256" key="6">
    <source>
        <dbReference type="PIRSR" id="PIRSR015582-2"/>
    </source>
</evidence>
<organism evidence="8 9">
    <name type="scientific">Pontivivens nitratireducens</name>
    <dbReference type="NCBI Taxonomy" id="2758038"/>
    <lineage>
        <taxon>Bacteria</taxon>
        <taxon>Pseudomonadati</taxon>
        <taxon>Pseudomonadota</taxon>
        <taxon>Alphaproteobacteria</taxon>
        <taxon>Rhodobacterales</taxon>
        <taxon>Paracoccaceae</taxon>
        <taxon>Pontivivens</taxon>
    </lineage>
</organism>
<dbReference type="GO" id="GO:0006107">
    <property type="term" value="P:oxaloacetate metabolic process"/>
    <property type="evidence" value="ECO:0007669"/>
    <property type="project" value="TreeGrafter"/>
</dbReference>
<evidence type="ECO:0000256" key="4">
    <source>
        <dbReference type="ARBA" id="ARBA00022842"/>
    </source>
</evidence>
<evidence type="ECO:0000313" key="8">
    <source>
        <dbReference type="EMBL" id="QIK40576.1"/>
    </source>
</evidence>
<dbReference type="Gene3D" id="3.20.20.60">
    <property type="entry name" value="Phosphoenolpyruvate-binding domains"/>
    <property type="match status" value="1"/>
</dbReference>
<feature type="domain" description="HpcH/HpaI aldolase/citrate lyase" evidence="7">
    <location>
        <begin position="14"/>
        <end position="214"/>
    </location>
</feature>
<evidence type="ECO:0000256" key="3">
    <source>
        <dbReference type="ARBA" id="ARBA00022723"/>
    </source>
</evidence>
<keyword evidence="9" id="KW-1185">Reference proteome</keyword>
<keyword evidence="4 6" id="KW-0460">Magnesium</keyword>
<keyword evidence="3 6" id="KW-0479">Metal-binding</keyword>
<feature type="binding site" evidence="5">
    <location>
        <position position="123"/>
    </location>
    <ligand>
        <name>substrate</name>
    </ligand>
</feature>
<dbReference type="InterPro" id="IPR011206">
    <property type="entry name" value="Citrate_lyase_beta/mcl1/mcl2"/>
</dbReference>
<evidence type="ECO:0000259" key="7">
    <source>
        <dbReference type="Pfam" id="PF03328"/>
    </source>
</evidence>
<dbReference type="SUPFAM" id="SSF51621">
    <property type="entry name" value="Phosphoenolpyruvate/pyruvate domain"/>
    <property type="match status" value="1"/>
</dbReference>
<sequence length="273" mass="28968">MSDTAITAVPSFPLFVPADRPDRFAKACAAGTDTVIIDVEDAVAPDSKVAVRRIPEGALPRERTVRLYLRVNAVDTPWYRDDVAFARAMAFDGVVLPKAESAAQVAALREALEPGRTILALVETVAGLAAIDEIARAADQIAFGSIDFAEDMGCAHTRQTLLPIRSRVVMAARLAGRPAPIDGVTPTTTDTALMADDAKHSNEMGFGGKLLIHPHQIAPSRAAFRPDAGDLDWASRVLSAAKSGATVVIDGAMVDAPIVARARRILARERALT</sequence>
<dbReference type="AlphaFoldDB" id="A0A6G7VL35"/>
<dbReference type="GO" id="GO:0016829">
    <property type="term" value="F:lyase activity"/>
    <property type="evidence" value="ECO:0007669"/>
    <property type="project" value="UniProtKB-KW"/>
</dbReference>
<dbReference type="InterPro" id="IPR040442">
    <property type="entry name" value="Pyrv_kinase-like_dom_sf"/>
</dbReference>
<comment type="similarity">
    <text evidence="2">Belongs to the HpcH/HpaI aldolase family.</text>
</comment>
<dbReference type="PIRSF" id="PIRSF015582">
    <property type="entry name" value="Cit_lyase_B"/>
    <property type="match status" value="1"/>
</dbReference>
<dbReference type="PANTHER" id="PTHR32308">
    <property type="entry name" value="LYASE BETA SUBUNIT, PUTATIVE (AFU_ORTHOLOGUE AFUA_4G13030)-RELATED"/>
    <property type="match status" value="1"/>
</dbReference>